<keyword evidence="1" id="KW-0812">Transmembrane</keyword>
<dbReference type="EMBL" id="LCJQ01000010">
    <property type="protein sequence ID" value="KKT81422.1"/>
    <property type="molecule type" value="Genomic_DNA"/>
</dbReference>
<evidence type="ECO:0000313" key="4">
    <source>
        <dbReference type="Proteomes" id="UP000034595"/>
    </source>
</evidence>
<feature type="transmembrane region" description="Helical" evidence="1">
    <location>
        <begin position="221"/>
        <end position="244"/>
    </location>
</feature>
<feature type="transmembrane region" description="Helical" evidence="1">
    <location>
        <begin position="182"/>
        <end position="201"/>
    </location>
</feature>
<keyword evidence="1" id="KW-1133">Transmembrane helix</keyword>
<dbReference type="Proteomes" id="UP000034595">
    <property type="component" value="Unassembled WGS sequence"/>
</dbReference>
<name>A0A0G1MKS2_9BACT</name>
<reference evidence="3 4" key="1">
    <citation type="journal article" date="2015" name="Nature">
        <title>rRNA introns, odd ribosomes, and small enigmatic genomes across a large radiation of phyla.</title>
        <authorList>
            <person name="Brown C.T."/>
            <person name="Hug L.A."/>
            <person name="Thomas B.C."/>
            <person name="Sharon I."/>
            <person name="Castelle C.J."/>
            <person name="Singh A."/>
            <person name="Wilkins M.J."/>
            <person name="Williams K.H."/>
            <person name="Banfield J.F."/>
        </authorList>
    </citation>
    <scope>NUCLEOTIDE SEQUENCE [LARGE SCALE GENOMIC DNA]</scope>
</reference>
<proteinExistence type="predicted"/>
<gene>
    <name evidence="3" type="ORF">UW78_C0010G0002</name>
</gene>
<sequence length="327" mass="36588">MTARLVFAIIFSLYLLFFTFHATYLGKTVYGDGIYYYAHLQSIFSDIGPIPNNKYSIGPALFWTPAYIFSKNELSVGFASVFYTITGLVLLFRLLLRNFSERASLITILLVSFSTNLLFYGSIDPVNSHALSFFTVVLFLSFLSAKQKSWFAIGVSLGLVGIVRPQDMIVGFLVRRVKWRPFLSGLVLGFLPQMFAWFWLYGNPLALPYLANGEGFGFPHILGVLFAPSNGLFLWTPVTLLGLIGLWNRKNFLLVFLLQLLIVGSWSTWWQGASYSGRMFVGMLPLLAFGVAGVVSKTKIPNSALLLLSVSLLSVNMLLVVFFLIRT</sequence>
<dbReference type="InterPro" id="IPR038731">
    <property type="entry name" value="RgtA/B/C-like"/>
</dbReference>
<feature type="transmembrane region" description="Helical" evidence="1">
    <location>
        <begin position="251"/>
        <end position="269"/>
    </location>
</feature>
<comment type="caution">
    <text evidence="3">The sequence shown here is derived from an EMBL/GenBank/DDBJ whole genome shotgun (WGS) entry which is preliminary data.</text>
</comment>
<accession>A0A0G1MKS2</accession>
<feature type="transmembrane region" description="Helical" evidence="1">
    <location>
        <begin position="304"/>
        <end position="325"/>
    </location>
</feature>
<organism evidence="3 4">
    <name type="scientific">Candidatus Azambacteria bacterium GW2011_GWA1_44_9</name>
    <dbReference type="NCBI Taxonomy" id="1618610"/>
    <lineage>
        <taxon>Bacteria</taxon>
        <taxon>Candidatus Azamiibacteriota</taxon>
    </lineage>
</organism>
<dbReference type="Pfam" id="PF13231">
    <property type="entry name" value="PMT_2"/>
    <property type="match status" value="1"/>
</dbReference>
<feature type="domain" description="Glycosyltransferase RgtA/B/C/D-like" evidence="2">
    <location>
        <begin position="61"/>
        <end position="172"/>
    </location>
</feature>
<feature type="transmembrane region" description="Helical" evidence="1">
    <location>
        <begin position="103"/>
        <end position="123"/>
    </location>
</feature>
<keyword evidence="1" id="KW-0472">Membrane</keyword>
<feature type="transmembrane region" description="Helical" evidence="1">
    <location>
        <begin position="275"/>
        <end position="295"/>
    </location>
</feature>
<feature type="transmembrane region" description="Helical" evidence="1">
    <location>
        <begin position="129"/>
        <end position="145"/>
    </location>
</feature>
<dbReference type="AlphaFoldDB" id="A0A0G1MKS2"/>
<feature type="transmembrane region" description="Helical" evidence="1">
    <location>
        <begin position="74"/>
        <end position="96"/>
    </location>
</feature>
<evidence type="ECO:0000256" key="1">
    <source>
        <dbReference type="SAM" id="Phobius"/>
    </source>
</evidence>
<evidence type="ECO:0000259" key="2">
    <source>
        <dbReference type="Pfam" id="PF13231"/>
    </source>
</evidence>
<evidence type="ECO:0000313" key="3">
    <source>
        <dbReference type="EMBL" id="KKT81422.1"/>
    </source>
</evidence>
<protein>
    <recommendedName>
        <fullName evidence="2">Glycosyltransferase RgtA/B/C/D-like domain-containing protein</fullName>
    </recommendedName>
</protein>